<dbReference type="PANTHER" id="PTHR10283">
    <property type="entry name" value="SOLUTE CARRIER FAMILY 13 MEMBER"/>
    <property type="match status" value="1"/>
</dbReference>
<evidence type="ECO:0000256" key="3">
    <source>
        <dbReference type="ARBA" id="ARBA00022989"/>
    </source>
</evidence>
<evidence type="ECO:0000313" key="7">
    <source>
        <dbReference type="Proteomes" id="UP000290289"/>
    </source>
</evidence>
<dbReference type="PANTHER" id="PTHR10283:SF82">
    <property type="entry name" value="SOLUTE CARRIER FAMILY 13 MEMBER 2"/>
    <property type="match status" value="1"/>
</dbReference>
<keyword evidence="4" id="KW-0472">Membrane</keyword>
<feature type="compositionally biased region" description="Pro residues" evidence="5">
    <location>
        <begin position="54"/>
        <end position="66"/>
    </location>
</feature>
<dbReference type="EMBL" id="RDQH01000336">
    <property type="protein sequence ID" value="RXH85827.1"/>
    <property type="molecule type" value="Genomic_DNA"/>
</dbReference>
<dbReference type="STRING" id="3750.A0A498IUK4"/>
<evidence type="ECO:0000256" key="2">
    <source>
        <dbReference type="ARBA" id="ARBA00022692"/>
    </source>
</evidence>
<feature type="region of interest" description="Disordered" evidence="5">
    <location>
        <begin position="1"/>
        <end position="95"/>
    </location>
</feature>
<evidence type="ECO:0000256" key="4">
    <source>
        <dbReference type="ARBA" id="ARBA00023136"/>
    </source>
</evidence>
<accession>A0A498IUK4</accession>
<feature type="compositionally biased region" description="Polar residues" evidence="5">
    <location>
        <begin position="28"/>
        <end position="48"/>
    </location>
</feature>
<gene>
    <name evidence="6" type="ORF">DVH24_016880</name>
</gene>
<feature type="compositionally biased region" description="Basic and acidic residues" evidence="5">
    <location>
        <begin position="1"/>
        <end position="11"/>
    </location>
</feature>
<comment type="caution">
    <text evidence="6">The sequence shown here is derived from an EMBL/GenBank/DDBJ whole genome shotgun (WGS) entry which is preliminary data.</text>
</comment>
<reference evidence="6 7" key="1">
    <citation type="submission" date="2018-10" db="EMBL/GenBank/DDBJ databases">
        <title>A high-quality apple genome assembly.</title>
        <authorList>
            <person name="Hu J."/>
        </authorList>
    </citation>
    <scope>NUCLEOTIDE SEQUENCE [LARGE SCALE GENOMIC DNA]</scope>
    <source>
        <strain evidence="7">cv. HFTH1</strain>
        <tissue evidence="6">Young leaf</tissue>
    </source>
</reference>
<proteinExistence type="predicted"/>
<name>A0A498IUK4_MALDO</name>
<keyword evidence="2" id="KW-0812">Transmembrane</keyword>
<dbReference type="GO" id="GO:0022857">
    <property type="term" value="F:transmembrane transporter activity"/>
    <property type="evidence" value="ECO:0007669"/>
    <property type="project" value="TreeGrafter"/>
</dbReference>
<dbReference type="GO" id="GO:0005886">
    <property type="term" value="C:plasma membrane"/>
    <property type="evidence" value="ECO:0007669"/>
    <property type="project" value="TreeGrafter"/>
</dbReference>
<comment type="subcellular location">
    <subcellularLocation>
        <location evidence="1">Membrane</location>
        <topology evidence="1">Multi-pass membrane protein</topology>
    </subcellularLocation>
</comment>
<evidence type="ECO:0000313" key="6">
    <source>
        <dbReference type="EMBL" id="RXH85827.1"/>
    </source>
</evidence>
<dbReference type="AlphaFoldDB" id="A0A498IUK4"/>
<keyword evidence="7" id="KW-1185">Reference proteome</keyword>
<organism evidence="6 7">
    <name type="scientific">Malus domestica</name>
    <name type="common">Apple</name>
    <name type="synonym">Pyrus malus</name>
    <dbReference type="NCBI Taxonomy" id="3750"/>
    <lineage>
        <taxon>Eukaryota</taxon>
        <taxon>Viridiplantae</taxon>
        <taxon>Streptophyta</taxon>
        <taxon>Embryophyta</taxon>
        <taxon>Tracheophyta</taxon>
        <taxon>Spermatophyta</taxon>
        <taxon>Magnoliopsida</taxon>
        <taxon>eudicotyledons</taxon>
        <taxon>Gunneridae</taxon>
        <taxon>Pentapetalae</taxon>
        <taxon>rosids</taxon>
        <taxon>fabids</taxon>
        <taxon>Rosales</taxon>
        <taxon>Rosaceae</taxon>
        <taxon>Amygdaloideae</taxon>
        <taxon>Maleae</taxon>
        <taxon>Malus</taxon>
    </lineage>
</organism>
<protein>
    <submittedName>
        <fullName evidence="6">Uncharacterized protein</fullName>
    </submittedName>
</protein>
<keyword evidence="3" id="KW-1133">Transmembrane helix</keyword>
<sequence>MDSSGVEEKGKTQLGTARSNLRVHDRQTTIGICTSNQGGEQRRASSSLLLPAPRVSPQPPPQPQPPQQHQDKRPHRSQSANSNKMKGLFKSKPRTPADIVHQTRDLLVYAQRAPDPRESKREEKNLSILLGPLLSTVICLCVNLDGTVASRNMLAVLAWVFARWLTEAVPMPVTSMSPLFLFPLFDNINACHNLRFVLLG</sequence>
<evidence type="ECO:0000256" key="5">
    <source>
        <dbReference type="SAM" id="MobiDB-lite"/>
    </source>
</evidence>
<dbReference type="Proteomes" id="UP000290289">
    <property type="component" value="Chromosome 10"/>
</dbReference>
<evidence type="ECO:0000256" key="1">
    <source>
        <dbReference type="ARBA" id="ARBA00004141"/>
    </source>
</evidence>